<evidence type="ECO:0000313" key="2">
    <source>
        <dbReference type="EMBL" id="QIB66253.1"/>
    </source>
</evidence>
<dbReference type="Gene3D" id="1.10.10.10">
    <property type="entry name" value="Winged helix-like DNA-binding domain superfamily/Winged helix DNA-binding domain"/>
    <property type="match status" value="1"/>
</dbReference>
<dbReference type="Pfam" id="PF12802">
    <property type="entry name" value="MarR_2"/>
    <property type="match status" value="1"/>
</dbReference>
<name>A0A6C0U341_9GAMM</name>
<dbReference type="RefSeq" id="WP_163495688.1">
    <property type="nucleotide sequence ID" value="NZ_CP048711.1"/>
</dbReference>
<dbReference type="InterPro" id="IPR000835">
    <property type="entry name" value="HTH_MarR-typ"/>
</dbReference>
<feature type="domain" description="HTH marR-type" evidence="1">
    <location>
        <begin position="1"/>
        <end position="141"/>
    </location>
</feature>
<proteinExistence type="predicted"/>
<dbReference type="InterPro" id="IPR039422">
    <property type="entry name" value="MarR/SlyA-like"/>
</dbReference>
<dbReference type="InterPro" id="IPR036388">
    <property type="entry name" value="WH-like_DNA-bd_sf"/>
</dbReference>
<dbReference type="SUPFAM" id="SSF46785">
    <property type="entry name" value="Winged helix' DNA-binding domain"/>
    <property type="match status" value="1"/>
</dbReference>
<dbReference type="AlphaFoldDB" id="A0A6C0U341"/>
<dbReference type="GO" id="GO:0003700">
    <property type="term" value="F:DNA-binding transcription factor activity"/>
    <property type="evidence" value="ECO:0007669"/>
    <property type="project" value="InterPro"/>
</dbReference>
<protein>
    <submittedName>
        <fullName evidence="2">Winged helix-turn-helix transcriptional regulator</fullName>
    </submittedName>
</protein>
<keyword evidence="3" id="KW-1185">Reference proteome</keyword>
<organism evidence="2 3">
    <name type="scientific">Kineobactrum salinum</name>
    <dbReference type="NCBI Taxonomy" id="2708301"/>
    <lineage>
        <taxon>Bacteria</taxon>
        <taxon>Pseudomonadati</taxon>
        <taxon>Pseudomonadota</taxon>
        <taxon>Gammaproteobacteria</taxon>
        <taxon>Cellvibrionales</taxon>
        <taxon>Halieaceae</taxon>
        <taxon>Kineobactrum</taxon>
    </lineage>
</organism>
<sequence>MSHTLSLDHFLPYRCNNLAQKISLSLSRIYVDRFGITIPEWRVLVTLAKYGERQAKQVGELTSMDKVRVSRAVAGLQQRGLLLRRPCSRDSRAAWLCLSDAGESLYQRIEPQALAWEAELLEPLSGEEREALFGLIDKLELRLETLEQPGSPAS</sequence>
<evidence type="ECO:0000259" key="1">
    <source>
        <dbReference type="PROSITE" id="PS50995"/>
    </source>
</evidence>
<accession>A0A6C0U341</accession>
<dbReference type="GO" id="GO:0006950">
    <property type="term" value="P:response to stress"/>
    <property type="evidence" value="ECO:0007669"/>
    <property type="project" value="TreeGrafter"/>
</dbReference>
<dbReference type="PANTHER" id="PTHR33164">
    <property type="entry name" value="TRANSCRIPTIONAL REGULATOR, MARR FAMILY"/>
    <property type="match status" value="1"/>
</dbReference>
<dbReference type="KEGG" id="kim:G3T16_13390"/>
<dbReference type="InterPro" id="IPR036390">
    <property type="entry name" value="WH_DNA-bd_sf"/>
</dbReference>
<dbReference type="Proteomes" id="UP000477680">
    <property type="component" value="Chromosome"/>
</dbReference>
<dbReference type="SMART" id="SM00347">
    <property type="entry name" value="HTH_MARR"/>
    <property type="match status" value="1"/>
</dbReference>
<evidence type="ECO:0000313" key="3">
    <source>
        <dbReference type="Proteomes" id="UP000477680"/>
    </source>
</evidence>
<dbReference type="EMBL" id="CP048711">
    <property type="protein sequence ID" value="QIB66253.1"/>
    <property type="molecule type" value="Genomic_DNA"/>
</dbReference>
<gene>
    <name evidence="2" type="ORF">G3T16_13390</name>
</gene>
<dbReference type="PROSITE" id="PS50995">
    <property type="entry name" value="HTH_MARR_2"/>
    <property type="match status" value="1"/>
</dbReference>
<reference evidence="2 3" key="1">
    <citation type="submission" date="2020-02" db="EMBL/GenBank/DDBJ databases">
        <title>Genome sequencing for Kineobactrum sp. M2.</title>
        <authorList>
            <person name="Park S.-J."/>
        </authorList>
    </citation>
    <scope>NUCLEOTIDE SEQUENCE [LARGE SCALE GENOMIC DNA]</scope>
    <source>
        <strain evidence="2 3">M2</strain>
    </source>
</reference>
<dbReference type="PANTHER" id="PTHR33164:SF57">
    <property type="entry name" value="MARR-FAMILY TRANSCRIPTIONAL REGULATOR"/>
    <property type="match status" value="1"/>
</dbReference>